<evidence type="ECO:0000313" key="2">
    <source>
        <dbReference type="EMBL" id="BAU84807.1"/>
    </source>
</evidence>
<accession>A0A160P0F1</accession>
<proteinExistence type="predicted"/>
<dbReference type="EMBL" id="AP017424">
    <property type="protein sequence ID" value="BAU84807.1"/>
    <property type="molecule type" value="Genomic_DNA"/>
</dbReference>
<dbReference type="KEGG" id="slau:SLA_3906"/>
<organism evidence="2 3">
    <name type="scientific">Streptomyces laurentii</name>
    <dbReference type="NCBI Taxonomy" id="39478"/>
    <lineage>
        <taxon>Bacteria</taxon>
        <taxon>Bacillati</taxon>
        <taxon>Actinomycetota</taxon>
        <taxon>Actinomycetes</taxon>
        <taxon>Kitasatosporales</taxon>
        <taxon>Streptomycetaceae</taxon>
        <taxon>Streptomyces</taxon>
    </lineage>
</organism>
<sequence length="266" mass="27917">MRRGLPRGAADRRGRTRPRARWAAVAGIGVAAAAALAFALSDGGDEPAVRRALTSDEANRLAVARFRNYEAEGRAVTITVPGTAGESVVTGSVDYHAKTGYGVVRGSGRDASGDGLIEWTATTVRFHPLANAPATAPASPPATGWYDRPLRTAGNTLDGSLAIALGLGNDRPDNPQLLPQNGAEWVGSGQVRGRPTDVMTGPDARGKAGTADTVRYWIGADGTMYRVQADVASEPRPVVIEFDTQKYVPVRRAPKATPTPGPTPKR</sequence>
<keyword evidence="3" id="KW-1185">Reference proteome</keyword>
<reference evidence="2 3" key="1">
    <citation type="journal article" date="2016" name="Genome Announc.">
        <title>Complete Genome Sequence of Thiostrepton-Producing Streptomyces laurentii ATCC 31255.</title>
        <authorList>
            <person name="Doi K."/>
            <person name="Fujino Y."/>
            <person name="Nagayoshi Y."/>
            <person name="Ohshima T."/>
            <person name="Ogata S."/>
        </authorList>
    </citation>
    <scope>NUCLEOTIDE SEQUENCE [LARGE SCALE GENOMIC DNA]</scope>
    <source>
        <strain evidence="2 3">ATCC 31255</strain>
    </source>
</reference>
<dbReference type="Proteomes" id="UP000217676">
    <property type="component" value="Chromosome"/>
</dbReference>
<name>A0A160P0F1_STRLU</name>
<evidence type="ECO:0000256" key="1">
    <source>
        <dbReference type="SAM" id="MobiDB-lite"/>
    </source>
</evidence>
<feature type="region of interest" description="Disordered" evidence="1">
    <location>
        <begin position="187"/>
        <end position="208"/>
    </location>
</feature>
<dbReference type="RefSeq" id="WP_359876336.1">
    <property type="nucleotide sequence ID" value="NZ_JBEYHT010000018.1"/>
</dbReference>
<gene>
    <name evidence="2" type="ORF">SLA_3906</name>
</gene>
<protein>
    <submittedName>
        <fullName evidence="2">Uncharacterized protein</fullName>
    </submittedName>
</protein>
<evidence type="ECO:0000313" key="3">
    <source>
        <dbReference type="Proteomes" id="UP000217676"/>
    </source>
</evidence>
<dbReference type="AlphaFoldDB" id="A0A160P0F1"/>